<comment type="caution">
    <text evidence="1">The sequence shown here is derived from an EMBL/GenBank/DDBJ whole genome shotgun (WGS) entry which is preliminary data.</text>
</comment>
<reference evidence="1 2" key="1">
    <citation type="submission" date="2024-09" db="EMBL/GenBank/DDBJ databases">
        <authorList>
            <person name="Sun Q."/>
            <person name="Mori K."/>
        </authorList>
    </citation>
    <scope>NUCLEOTIDE SEQUENCE [LARGE SCALE GENOMIC DNA]</scope>
    <source>
        <strain evidence="1 2">KCTC 23315</strain>
    </source>
</reference>
<accession>A0ABV6B8P6</accession>
<evidence type="ECO:0000313" key="2">
    <source>
        <dbReference type="Proteomes" id="UP001589813"/>
    </source>
</evidence>
<proteinExistence type="predicted"/>
<dbReference type="Proteomes" id="UP001589813">
    <property type="component" value="Unassembled WGS sequence"/>
</dbReference>
<protein>
    <recommendedName>
        <fullName evidence="3">AlgX/AlgJ SGNH hydrolase-like domain-containing protein</fullName>
    </recommendedName>
</protein>
<organism evidence="1 2">
    <name type="scientific">Rheinheimera tilapiae</name>
    <dbReference type="NCBI Taxonomy" id="875043"/>
    <lineage>
        <taxon>Bacteria</taxon>
        <taxon>Pseudomonadati</taxon>
        <taxon>Pseudomonadota</taxon>
        <taxon>Gammaproteobacteria</taxon>
        <taxon>Chromatiales</taxon>
        <taxon>Chromatiaceae</taxon>
        <taxon>Rheinheimera</taxon>
    </lineage>
</organism>
<keyword evidence="2" id="KW-1185">Reference proteome</keyword>
<dbReference type="RefSeq" id="WP_377240326.1">
    <property type="nucleotide sequence ID" value="NZ_JBHLXP010000001.1"/>
</dbReference>
<name>A0ABV6B8P6_9GAMM</name>
<evidence type="ECO:0000313" key="1">
    <source>
        <dbReference type="EMBL" id="MFC0047240.1"/>
    </source>
</evidence>
<evidence type="ECO:0008006" key="3">
    <source>
        <dbReference type="Google" id="ProtNLM"/>
    </source>
</evidence>
<gene>
    <name evidence="1" type="ORF">ACFFJP_02920</name>
</gene>
<dbReference type="EMBL" id="JBHLXP010000001">
    <property type="protein sequence ID" value="MFC0047240.1"/>
    <property type="molecule type" value="Genomic_DNA"/>
</dbReference>
<sequence>MTELRDSGVYFQGWLLHAPQGTQVYLKQGEELSYFPLANKRSDVIERVLHEQAEGHPQLHCGFAFHAALRSAEFELGIVSVDFSCVLVQGRVCGEFKVLFGTDNWLFLDNDTNQSVEQHTGRLLLSKETKAGWQNYLQQSQDFCQRLHIPHALLIAPSKEAVFPEHYPYPKADVTAVEQVLAMAPANFPLVYPVQQLRQTQLRSFRLNDTHWSAFGGKIASVLVAEQLGYDKSALELLFQHDQYQGRQSIGDLGNKIYPPIFTEEFFLTTFFHHKFIKYDNALPNFGRAMVIENQTAAVDKHCLMFASSSGYTMLEYLVRIFRQITFIHTSGSIDEELCQLLQPDILVSQTNARYVLRSPVFKYRLKSVLQQKLNVMTPDDRSIFVATAASKASTAAIPAATILQDYLESASTS</sequence>